<dbReference type="PRINTS" id="PR00411">
    <property type="entry name" value="PNDRDTASEI"/>
</dbReference>
<dbReference type="HOGENOM" id="CLU_025174_3_1_0"/>
<dbReference type="OrthoDB" id="9773233at2"/>
<feature type="compositionally biased region" description="Basic and acidic residues" evidence="4">
    <location>
        <begin position="477"/>
        <end position="497"/>
    </location>
</feature>
<comment type="cofactor">
    <cofactor evidence="1">
        <name>FAD</name>
        <dbReference type="ChEBI" id="CHEBI:57692"/>
    </cofactor>
</comment>
<name>H0UIR8_9BACT</name>
<gene>
    <name evidence="7" type="ORF">JonanDRAFT_0293</name>
</gene>
<dbReference type="AlphaFoldDB" id="H0UIR8"/>
<feature type="region of interest" description="Disordered" evidence="4">
    <location>
        <begin position="426"/>
        <end position="537"/>
    </location>
</feature>
<dbReference type="Gene3D" id="2.40.30.10">
    <property type="entry name" value="Translation factors"/>
    <property type="match status" value="1"/>
</dbReference>
<dbReference type="eggNOG" id="COG2081">
    <property type="taxonomic scope" value="Bacteria"/>
</dbReference>
<sequence>MNSFDVIVIGGGPAGMMAALRAAQMGASVLLLEKNDELGRKLGLTGRGRCNFAHDEPDAAVLAQGYGKGAAFMEQALREFGLNETVAFFASCGVRAVRERGKRLYPQMGQDSSAVTAALRRELHARRVLVLSSTEVKGLDASGGKIRRVITRQGEIDGRAFVLATGGQSFPATGSTGDGYRWAKRVGCTIEEPRPAICPVKCREKFCAELNGLKLKNVRLTLFLNGEPVDERFGEMDFAPFGVTGATAMDMAARIGELLPQGKLRLRIDLKPALDRDRFIARLDREFPAEGDLPLRFALRKMLPKEIIPVVIRLAGLQEGDPAGSLTPENKAALVDAMKEFSVTPTELAGFRWAIVTRGGVSLDDVNPKTMACTKVPNLFFAGELLDVDGPTGGYNLQACWTTGWLAGQSAAELLGYHRPAPAAQKAESAARQWRGHAVLHPKDKAPTRHFPPRAEGPKKAAGPEGRSARCSSEKPAPQEEKRPKRFDRPRSDDGKNPVRGADGGGRPRKAAGDFAGWKGFRAKDSKKRNEDAGRKS</sequence>
<dbReference type="Gene3D" id="3.50.50.60">
    <property type="entry name" value="FAD/NAD(P)-binding domain"/>
    <property type="match status" value="1"/>
</dbReference>
<dbReference type="InterPro" id="IPR036188">
    <property type="entry name" value="FAD/NAD-bd_sf"/>
</dbReference>
<dbReference type="SUPFAM" id="SSF160996">
    <property type="entry name" value="HI0933 insert domain-like"/>
    <property type="match status" value="1"/>
</dbReference>
<dbReference type="SUPFAM" id="SSF51905">
    <property type="entry name" value="FAD/NAD(P)-binding domain"/>
    <property type="match status" value="1"/>
</dbReference>
<evidence type="ECO:0000313" key="7">
    <source>
        <dbReference type="EMBL" id="EHM12712.1"/>
    </source>
</evidence>
<dbReference type="Proteomes" id="UP000003806">
    <property type="component" value="Chromosome"/>
</dbReference>
<dbReference type="NCBIfam" id="TIGR00275">
    <property type="entry name" value="aminoacetone oxidase family FAD-binding enzyme"/>
    <property type="match status" value="1"/>
</dbReference>
<proteinExistence type="predicted"/>
<keyword evidence="8" id="KW-1185">Reference proteome</keyword>
<feature type="compositionally biased region" description="Basic and acidic residues" evidence="4">
    <location>
        <begin position="522"/>
        <end position="537"/>
    </location>
</feature>
<evidence type="ECO:0000259" key="6">
    <source>
        <dbReference type="Pfam" id="PF22780"/>
    </source>
</evidence>
<feature type="domain" description="RsdA/BaiN/AoA(So)-like Rossmann fold-like" evidence="5">
    <location>
        <begin position="5"/>
        <end position="409"/>
    </location>
</feature>
<evidence type="ECO:0000256" key="2">
    <source>
        <dbReference type="ARBA" id="ARBA00022630"/>
    </source>
</evidence>
<dbReference type="STRING" id="885272.JonanDRAFT_0293"/>
<dbReference type="InterPro" id="IPR055178">
    <property type="entry name" value="RsdA/BaiN/AoA(So)-like_dom"/>
</dbReference>
<evidence type="ECO:0000259" key="5">
    <source>
        <dbReference type="Pfam" id="PF03486"/>
    </source>
</evidence>
<dbReference type="PANTHER" id="PTHR42887:SF2">
    <property type="entry name" value="OS12G0638800 PROTEIN"/>
    <property type="match status" value="1"/>
</dbReference>
<keyword evidence="2" id="KW-0285">Flavoprotein</keyword>
<dbReference type="PANTHER" id="PTHR42887">
    <property type="entry name" value="OS12G0638800 PROTEIN"/>
    <property type="match status" value="1"/>
</dbReference>
<dbReference type="PRINTS" id="PR00368">
    <property type="entry name" value="FADPNR"/>
</dbReference>
<reference evidence="7 8" key="1">
    <citation type="submission" date="2011-11" db="EMBL/GenBank/DDBJ databases">
        <title>The Noncontiguous Finished genome of Jonquetella anthropi DSM 22815.</title>
        <authorList>
            <consortium name="US DOE Joint Genome Institute (JGI-PGF)"/>
            <person name="Lucas S."/>
            <person name="Copeland A."/>
            <person name="Lapidus A."/>
            <person name="Glavina del Rio T."/>
            <person name="Dalin E."/>
            <person name="Tice H."/>
            <person name="Bruce D."/>
            <person name="Goodwin L."/>
            <person name="Pitluck S."/>
            <person name="Peters L."/>
            <person name="Mikhailova N."/>
            <person name="Held B."/>
            <person name="Kyrpides N."/>
            <person name="Mavromatis K."/>
            <person name="Ivanova N."/>
            <person name="Markowitz V."/>
            <person name="Cheng J.-F."/>
            <person name="Hugenholtz P."/>
            <person name="Woyke T."/>
            <person name="Wu D."/>
            <person name="Gronow S."/>
            <person name="Wellnitz S."/>
            <person name="Brambilla E."/>
            <person name="Klenk H.-P."/>
            <person name="Eisen J.A."/>
        </authorList>
    </citation>
    <scope>NUCLEOTIDE SEQUENCE [LARGE SCALE GENOMIC DNA]</scope>
    <source>
        <strain evidence="7 8">DSM 22815</strain>
    </source>
</reference>
<organism evidence="7 8">
    <name type="scientific">Jonquetella anthropi DSM 22815</name>
    <dbReference type="NCBI Taxonomy" id="885272"/>
    <lineage>
        <taxon>Bacteria</taxon>
        <taxon>Thermotogati</taxon>
        <taxon>Synergistota</taxon>
        <taxon>Synergistia</taxon>
        <taxon>Synergistales</taxon>
        <taxon>Dethiosulfovibrionaceae</taxon>
        <taxon>Jonquetella</taxon>
    </lineage>
</organism>
<keyword evidence="3" id="KW-0274">FAD</keyword>
<accession>H0UIR8</accession>
<dbReference type="Pfam" id="PF22780">
    <property type="entry name" value="HI0933_like_1st"/>
    <property type="match status" value="1"/>
</dbReference>
<evidence type="ECO:0000256" key="1">
    <source>
        <dbReference type="ARBA" id="ARBA00001974"/>
    </source>
</evidence>
<dbReference type="InterPro" id="IPR004792">
    <property type="entry name" value="BaiN-like"/>
</dbReference>
<evidence type="ECO:0000256" key="3">
    <source>
        <dbReference type="ARBA" id="ARBA00022827"/>
    </source>
</evidence>
<dbReference type="Pfam" id="PF03486">
    <property type="entry name" value="HI0933_like"/>
    <property type="match status" value="1"/>
</dbReference>
<dbReference type="EMBL" id="CM001376">
    <property type="protein sequence ID" value="EHM12712.1"/>
    <property type="molecule type" value="Genomic_DNA"/>
</dbReference>
<evidence type="ECO:0000256" key="4">
    <source>
        <dbReference type="SAM" id="MobiDB-lite"/>
    </source>
</evidence>
<evidence type="ECO:0000313" key="8">
    <source>
        <dbReference type="Proteomes" id="UP000003806"/>
    </source>
</evidence>
<dbReference type="Gene3D" id="1.10.8.260">
    <property type="entry name" value="HI0933 insert domain-like"/>
    <property type="match status" value="1"/>
</dbReference>
<protein>
    <submittedName>
        <fullName evidence="7">Flavoprotein, HI0933 family</fullName>
    </submittedName>
</protein>
<dbReference type="InterPro" id="IPR057661">
    <property type="entry name" value="RsdA/BaiN/AoA(So)_Rossmann"/>
</dbReference>
<dbReference type="InterPro" id="IPR023166">
    <property type="entry name" value="BaiN-like_dom_sf"/>
</dbReference>
<dbReference type="RefSeq" id="WP_008520112.1">
    <property type="nucleotide sequence ID" value="NZ_CM001376.1"/>
</dbReference>
<feature type="domain" description="RsdA/BaiN/AoA(So)-like insert" evidence="6">
    <location>
        <begin position="194"/>
        <end position="356"/>
    </location>
</feature>